<keyword evidence="1" id="KW-0812">Transmembrane</keyword>
<name>A0AAN9K4I5_CLITE</name>
<accession>A0AAN9K4I5</accession>
<comment type="caution">
    <text evidence="2">The sequence shown here is derived from an EMBL/GenBank/DDBJ whole genome shotgun (WGS) entry which is preliminary data.</text>
</comment>
<keyword evidence="1" id="KW-0472">Membrane</keyword>
<keyword evidence="1" id="KW-1133">Transmembrane helix</keyword>
<protein>
    <submittedName>
        <fullName evidence="2">Uncharacterized protein</fullName>
    </submittedName>
</protein>
<organism evidence="2 3">
    <name type="scientific">Clitoria ternatea</name>
    <name type="common">Butterfly pea</name>
    <dbReference type="NCBI Taxonomy" id="43366"/>
    <lineage>
        <taxon>Eukaryota</taxon>
        <taxon>Viridiplantae</taxon>
        <taxon>Streptophyta</taxon>
        <taxon>Embryophyta</taxon>
        <taxon>Tracheophyta</taxon>
        <taxon>Spermatophyta</taxon>
        <taxon>Magnoliopsida</taxon>
        <taxon>eudicotyledons</taxon>
        <taxon>Gunneridae</taxon>
        <taxon>Pentapetalae</taxon>
        <taxon>rosids</taxon>
        <taxon>fabids</taxon>
        <taxon>Fabales</taxon>
        <taxon>Fabaceae</taxon>
        <taxon>Papilionoideae</taxon>
        <taxon>50 kb inversion clade</taxon>
        <taxon>NPAAA clade</taxon>
        <taxon>indigoferoid/millettioid clade</taxon>
        <taxon>Phaseoleae</taxon>
        <taxon>Clitoria</taxon>
    </lineage>
</organism>
<reference evidence="2 3" key="1">
    <citation type="submission" date="2024-01" db="EMBL/GenBank/DDBJ databases">
        <title>The genomes of 5 underutilized Papilionoideae crops provide insights into root nodulation and disease resistance.</title>
        <authorList>
            <person name="Yuan L."/>
        </authorList>
    </citation>
    <scope>NUCLEOTIDE SEQUENCE [LARGE SCALE GENOMIC DNA]</scope>
    <source>
        <strain evidence="2">LY-2023</strain>
        <tissue evidence="2">Leaf</tissue>
    </source>
</reference>
<evidence type="ECO:0000313" key="3">
    <source>
        <dbReference type="Proteomes" id="UP001359559"/>
    </source>
</evidence>
<evidence type="ECO:0000256" key="1">
    <source>
        <dbReference type="SAM" id="Phobius"/>
    </source>
</evidence>
<dbReference type="AlphaFoldDB" id="A0AAN9K4I5"/>
<dbReference type="Proteomes" id="UP001359559">
    <property type="component" value="Unassembled WGS sequence"/>
</dbReference>
<dbReference type="EMBL" id="JAYKXN010000002">
    <property type="protein sequence ID" value="KAK7310770.1"/>
    <property type="molecule type" value="Genomic_DNA"/>
</dbReference>
<feature type="transmembrane region" description="Helical" evidence="1">
    <location>
        <begin position="22"/>
        <end position="51"/>
    </location>
</feature>
<keyword evidence="3" id="KW-1185">Reference proteome</keyword>
<gene>
    <name evidence="2" type="ORF">RJT34_08485</name>
</gene>
<evidence type="ECO:0000313" key="2">
    <source>
        <dbReference type="EMBL" id="KAK7310770.1"/>
    </source>
</evidence>
<sequence>MDNEGSPKMNCKHNFSPVDHFVLFRCSSLLVCILSVSLRSASTLFAGLLFFESLSAKRKLPPCMDNEGPPKMVC</sequence>
<proteinExistence type="predicted"/>